<accession>A0A7J4JGB1</accession>
<keyword evidence="5 8" id="KW-0645">Protease</keyword>
<dbReference type="Proteomes" id="UP000564964">
    <property type="component" value="Unassembled WGS sequence"/>
</dbReference>
<dbReference type="InterPro" id="IPR002468">
    <property type="entry name" value="Pept_M24A_MAP2"/>
</dbReference>
<dbReference type="PRINTS" id="PR00599">
    <property type="entry name" value="MAPEPTIDASE"/>
</dbReference>
<dbReference type="GO" id="GO:0005737">
    <property type="term" value="C:cytoplasm"/>
    <property type="evidence" value="ECO:0007669"/>
    <property type="project" value="TreeGrafter"/>
</dbReference>
<dbReference type="PANTHER" id="PTHR45777">
    <property type="entry name" value="METHIONINE AMINOPEPTIDASE 2"/>
    <property type="match status" value="1"/>
</dbReference>
<comment type="cofactor">
    <cofactor evidence="2">
        <name>Mn(2+)</name>
        <dbReference type="ChEBI" id="CHEBI:29035"/>
    </cofactor>
</comment>
<protein>
    <recommendedName>
        <fullName evidence="8">Methionine aminopeptidase</fullName>
        <ecNumber evidence="8">3.4.11.18</ecNumber>
    </recommendedName>
</protein>
<evidence type="ECO:0000313" key="12">
    <source>
        <dbReference type="Proteomes" id="UP000564964"/>
    </source>
</evidence>
<keyword evidence="4 8" id="KW-0031">Aminopeptidase</keyword>
<evidence type="ECO:0000313" key="11">
    <source>
        <dbReference type="EMBL" id="MBS3063277.1"/>
    </source>
</evidence>
<keyword evidence="6 8" id="KW-0479">Metal-binding</keyword>
<dbReference type="InterPro" id="IPR000994">
    <property type="entry name" value="Pept_M24"/>
</dbReference>
<dbReference type="SUPFAM" id="SSF55920">
    <property type="entry name" value="Creatinase/aminopeptidase"/>
    <property type="match status" value="1"/>
</dbReference>
<dbReference type="EMBL" id="DUGH01000048">
    <property type="protein sequence ID" value="HIH16160.1"/>
    <property type="molecule type" value="Genomic_DNA"/>
</dbReference>
<dbReference type="GO" id="GO:0006508">
    <property type="term" value="P:proteolysis"/>
    <property type="evidence" value="ECO:0007669"/>
    <property type="project" value="UniProtKB-KW"/>
</dbReference>
<evidence type="ECO:0000256" key="6">
    <source>
        <dbReference type="ARBA" id="ARBA00022723"/>
    </source>
</evidence>
<dbReference type="Gene3D" id="3.90.230.10">
    <property type="entry name" value="Creatinase/methionine aminopeptidase superfamily"/>
    <property type="match status" value="1"/>
</dbReference>
<organism evidence="10 12">
    <name type="scientific">Candidatus Iainarchaeum sp</name>
    <dbReference type="NCBI Taxonomy" id="3101447"/>
    <lineage>
        <taxon>Archaea</taxon>
        <taxon>Candidatus Iainarchaeota</taxon>
        <taxon>Candidatus Iainarchaeia</taxon>
        <taxon>Candidatus Iainarchaeales</taxon>
        <taxon>Candidatus Iainarchaeaceae</taxon>
        <taxon>Candidatus Iainarchaeum</taxon>
    </lineage>
</organism>
<dbReference type="NCBIfam" id="TIGR00501">
    <property type="entry name" value="met_pdase_II"/>
    <property type="match status" value="1"/>
</dbReference>
<reference evidence="11" key="3">
    <citation type="submission" date="2021-05" db="EMBL/GenBank/DDBJ databases">
        <title>Protein family content uncovers lineage relationships and bacterial pathway maintenance mechanisms in DPANN archaea.</title>
        <authorList>
            <person name="Castelle C.J."/>
            <person name="Meheust R."/>
            <person name="Jaffe A.L."/>
            <person name="Seitz K."/>
            <person name="Gong X."/>
            <person name="Baker B.J."/>
            <person name="Banfield J.F."/>
        </authorList>
    </citation>
    <scope>NUCLEOTIDE SEQUENCE</scope>
    <source>
        <strain evidence="11">RIFCSPLOWO2_01_FULL_58_19</strain>
    </source>
</reference>
<sequence>MDETIAKNYVRAGKILHELQKKARKMVKPGAKLLDIAECLEKEITDIDKEAGPAFPANLSVNDEAAHYSPCVDDERVVGEGDLIKVDLGVQVQGYIADAAFSLDFSGEWGKLLEASERALENAIAGVRVGAEVGKIGQAIEDTIKGYGFKPVQNLCGHGLEQWTTHSNPSMPNVGLKQSRKLVEGMAIAIEPFATNGRGLIHEGSACEIYGLQEPRPIRNPEARKIMEFIAGKYKTLPWSERYAHNELKLPDFKRRMGLRELLLKGCIRPYPVLLEQKGAMVAQAETCMILKDNDVIVLV</sequence>
<dbReference type="InterPro" id="IPR036388">
    <property type="entry name" value="WH-like_DNA-bd_sf"/>
</dbReference>
<evidence type="ECO:0000259" key="9">
    <source>
        <dbReference type="Pfam" id="PF00557"/>
    </source>
</evidence>
<dbReference type="InterPro" id="IPR036390">
    <property type="entry name" value="WH_DNA-bd_sf"/>
</dbReference>
<comment type="cofactor">
    <cofactor evidence="3">
        <name>Fe(2+)</name>
        <dbReference type="ChEBI" id="CHEBI:29033"/>
    </cofactor>
</comment>
<dbReference type="SUPFAM" id="SSF46785">
    <property type="entry name" value="Winged helix' DNA-binding domain"/>
    <property type="match status" value="1"/>
</dbReference>
<name>A0A7J4JGB1_9ARCH</name>
<dbReference type="EMBL" id="JAGVWE010000004">
    <property type="protein sequence ID" value="MBS3063277.1"/>
    <property type="molecule type" value="Genomic_DNA"/>
</dbReference>
<dbReference type="Pfam" id="PF00557">
    <property type="entry name" value="Peptidase_M24"/>
    <property type="match status" value="1"/>
</dbReference>
<reference evidence="10" key="1">
    <citation type="journal article" date="2020" name="bioRxiv">
        <title>A rank-normalized archaeal taxonomy based on genome phylogeny resolves widespread incomplete and uneven classifications.</title>
        <authorList>
            <person name="Rinke C."/>
            <person name="Chuvochina M."/>
            <person name="Mussig A.J."/>
            <person name="Chaumeil P.-A."/>
            <person name="Waite D.W."/>
            <person name="Whitman W.B."/>
            <person name="Parks D.H."/>
            <person name="Hugenholtz P."/>
        </authorList>
    </citation>
    <scope>NUCLEOTIDE SEQUENCE</scope>
    <source>
        <strain evidence="10">UBA10219</strain>
    </source>
</reference>
<evidence type="ECO:0000256" key="3">
    <source>
        <dbReference type="ARBA" id="ARBA00001954"/>
    </source>
</evidence>
<dbReference type="InterPro" id="IPR001714">
    <property type="entry name" value="Pept_M24_MAP"/>
</dbReference>
<comment type="cofactor">
    <cofactor evidence="8">
        <name>Co(2+)</name>
        <dbReference type="ChEBI" id="CHEBI:48828"/>
    </cofactor>
    <cofactor evidence="8">
        <name>Zn(2+)</name>
        <dbReference type="ChEBI" id="CHEBI:29105"/>
    </cofactor>
    <cofactor evidence="8">
        <name>Mn(2+)</name>
        <dbReference type="ChEBI" id="CHEBI:29035"/>
    </cofactor>
    <cofactor evidence="8">
        <name>Fe(2+)</name>
        <dbReference type="ChEBI" id="CHEBI:29033"/>
    </cofactor>
    <text evidence="8">Binds 2 divalent metal cations per subunit. Has a high-affinity and a low affinity metal-binding site. The true nature of the physiological cofactor is under debate. The enzyme is active with cobalt, zinc, manganese or divalent iron ions.</text>
</comment>
<comment type="catalytic activity">
    <reaction evidence="1 8">
        <text>Release of N-terminal amino acids, preferentially methionine, from peptides and arylamides.</text>
        <dbReference type="EC" id="3.4.11.18"/>
    </reaction>
</comment>
<gene>
    <name evidence="11" type="primary">map</name>
    <name evidence="10" type="ORF">HA252_02020</name>
    <name evidence="11" type="ORF">J4203_05395</name>
</gene>
<dbReference type="GO" id="GO:0004239">
    <property type="term" value="F:initiator methionyl aminopeptidase activity"/>
    <property type="evidence" value="ECO:0007669"/>
    <property type="project" value="UniProtKB-EC"/>
</dbReference>
<evidence type="ECO:0000256" key="1">
    <source>
        <dbReference type="ARBA" id="ARBA00000294"/>
    </source>
</evidence>
<dbReference type="Proteomes" id="UP000678237">
    <property type="component" value="Unassembled WGS sequence"/>
</dbReference>
<dbReference type="PANTHER" id="PTHR45777:SF2">
    <property type="entry name" value="METHIONINE AMINOPEPTIDASE 2"/>
    <property type="match status" value="1"/>
</dbReference>
<feature type="domain" description="Peptidase M24" evidence="9">
    <location>
        <begin position="10"/>
        <end position="199"/>
    </location>
</feature>
<evidence type="ECO:0000313" key="10">
    <source>
        <dbReference type="EMBL" id="HIH16160.1"/>
    </source>
</evidence>
<dbReference type="GO" id="GO:0046872">
    <property type="term" value="F:metal ion binding"/>
    <property type="evidence" value="ECO:0007669"/>
    <property type="project" value="UniProtKB-KW"/>
</dbReference>
<dbReference type="GO" id="GO:0070006">
    <property type="term" value="F:metalloaminopeptidase activity"/>
    <property type="evidence" value="ECO:0007669"/>
    <property type="project" value="InterPro"/>
</dbReference>
<proteinExistence type="inferred from homology"/>
<reference evidence="11" key="2">
    <citation type="submission" date="2021-03" db="EMBL/GenBank/DDBJ databases">
        <authorList>
            <person name="Jaffe A."/>
        </authorList>
    </citation>
    <scope>NUCLEOTIDE SEQUENCE</scope>
    <source>
        <strain evidence="11">RIFCSPLOWO2_01_FULL_58_19</strain>
    </source>
</reference>
<dbReference type="InterPro" id="IPR050247">
    <property type="entry name" value="Met_Aminopeptidase_Type2"/>
</dbReference>
<comment type="similarity">
    <text evidence="8">Belongs to the peptidase M24A family.</text>
</comment>
<comment type="caution">
    <text evidence="10">The sequence shown here is derived from an EMBL/GenBank/DDBJ whole genome shotgun (WGS) entry which is preliminary data.</text>
</comment>
<evidence type="ECO:0000256" key="5">
    <source>
        <dbReference type="ARBA" id="ARBA00022670"/>
    </source>
</evidence>
<evidence type="ECO:0000256" key="7">
    <source>
        <dbReference type="ARBA" id="ARBA00022801"/>
    </source>
</evidence>
<dbReference type="InterPro" id="IPR036005">
    <property type="entry name" value="Creatinase/aminopeptidase-like"/>
</dbReference>
<dbReference type="EC" id="3.4.11.18" evidence="8"/>
<keyword evidence="7 10" id="KW-0378">Hydrolase</keyword>
<dbReference type="AlphaFoldDB" id="A0A7J4JGB1"/>
<evidence type="ECO:0000256" key="8">
    <source>
        <dbReference type="RuleBase" id="RU003653"/>
    </source>
</evidence>
<evidence type="ECO:0000256" key="2">
    <source>
        <dbReference type="ARBA" id="ARBA00001936"/>
    </source>
</evidence>
<comment type="function">
    <text evidence="8">Removes the N-terminal methionine from nascent proteins. The N-terminal methionine is often cleaved when the second residue in the primary sequence is small and uncharged (Met-Ala-, Cys, Gly, Pro, Ser, Thr, or Val).</text>
</comment>
<evidence type="ECO:0000256" key="4">
    <source>
        <dbReference type="ARBA" id="ARBA00022438"/>
    </source>
</evidence>
<dbReference type="Gene3D" id="1.10.10.10">
    <property type="entry name" value="Winged helix-like DNA-binding domain superfamily/Winged helix DNA-binding domain"/>
    <property type="match status" value="1"/>
</dbReference>